<keyword evidence="1" id="KW-1133">Transmembrane helix</keyword>
<protein>
    <submittedName>
        <fullName evidence="2">Uncharacterized protein</fullName>
    </submittedName>
</protein>
<dbReference type="EMBL" id="JACRDE010000089">
    <property type="protein sequence ID" value="MBI5248427.1"/>
    <property type="molecule type" value="Genomic_DNA"/>
</dbReference>
<dbReference type="Proteomes" id="UP000807825">
    <property type="component" value="Unassembled WGS sequence"/>
</dbReference>
<reference evidence="2" key="1">
    <citation type="submission" date="2020-07" db="EMBL/GenBank/DDBJ databases">
        <title>Huge and variable diversity of episymbiotic CPR bacteria and DPANN archaea in groundwater ecosystems.</title>
        <authorList>
            <person name="He C.Y."/>
            <person name="Keren R."/>
            <person name="Whittaker M."/>
            <person name="Farag I.F."/>
            <person name="Doudna J."/>
            <person name="Cate J.H.D."/>
            <person name="Banfield J.F."/>
        </authorList>
    </citation>
    <scope>NUCLEOTIDE SEQUENCE</scope>
    <source>
        <strain evidence="2">NC_groundwater_1664_Pr3_B-0.1um_52_9</strain>
    </source>
</reference>
<keyword evidence="1" id="KW-0812">Transmembrane</keyword>
<organism evidence="2 3">
    <name type="scientific">Desulfomonile tiedjei</name>
    <dbReference type="NCBI Taxonomy" id="2358"/>
    <lineage>
        <taxon>Bacteria</taxon>
        <taxon>Pseudomonadati</taxon>
        <taxon>Thermodesulfobacteriota</taxon>
        <taxon>Desulfomonilia</taxon>
        <taxon>Desulfomonilales</taxon>
        <taxon>Desulfomonilaceae</taxon>
        <taxon>Desulfomonile</taxon>
    </lineage>
</organism>
<name>A0A9D6Z2B1_9BACT</name>
<feature type="transmembrane region" description="Helical" evidence="1">
    <location>
        <begin position="41"/>
        <end position="62"/>
    </location>
</feature>
<comment type="caution">
    <text evidence="2">The sequence shown here is derived from an EMBL/GenBank/DDBJ whole genome shotgun (WGS) entry which is preliminary data.</text>
</comment>
<dbReference type="PROSITE" id="PS51257">
    <property type="entry name" value="PROKAR_LIPOPROTEIN"/>
    <property type="match status" value="1"/>
</dbReference>
<keyword evidence="1" id="KW-0472">Membrane</keyword>
<evidence type="ECO:0000256" key="1">
    <source>
        <dbReference type="SAM" id="Phobius"/>
    </source>
</evidence>
<evidence type="ECO:0000313" key="2">
    <source>
        <dbReference type="EMBL" id="MBI5248427.1"/>
    </source>
</evidence>
<accession>A0A9D6Z2B1</accession>
<proteinExistence type="predicted"/>
<sequence>MFSEIKQWAVASMLASTAVAGLLACSNWIMPHDPLSLLRYVVIRLTAVLIGLITLTGGMLFVDFITPDDWMDGIGKDPTSSAIVMSAVVLVIGAILCWT</sequence>
<feature type="transmembrane region" description="Helical" evidence="1">
    <location>
        <begin position="6"/>
        <end position="29"/>
    </location>
</feature>
<evidence type="ECO:0000313" key="3">
    <source>
        <dbReference type="Proteomes" id="UP000807825"/>
    </source>
</evidence>
<gene>
    <name evidence="2" type="ORF">HY912_02935</name>
</gene>
<dbReference type="AlphaFoldDB" id="A0A9D6Z2B1"/>
<feature type="transmembrane region" description="Helical" evidence="1">
    <location>
        <begin position="82"/>
        <end position="98"/>
    </location>
</feature>